<protein>
    <submittedName>
        <fullName evidence="1">Uncharacterized protein</fullName>
    </submittedName>
</protein>
<comment type="caution">
    <text evidence="1">The sequence shown here is derived from an EMBL/GenBank/DDBJ whole genome shotgun (WGS) entry which is preliminary data.</text>
</comment>
<proteinExistence type="predicted"/>
<evidence type="ECO:0000313" key="1">
    <source>
        <dbReference type="EMBL" id="MDT7843751.1"/>
    </source>
</evidence>
<accession>A0ABU3LWY6</accession>
<name>A0ABU3LWY6_9ACTN</name>
<dbReference type="RefSeq" id="WP_314203232.1">
    <property type="nucleotide sequence ID" value="NZ_JAVTLL010000016.1"/>
</dbReference>
<reference evidence="2" key="1">
    <citation type="submission" date="2023-07" db="EMBL/GenBank/DDBJ databases">
        <title>Draft genome sequence of the endophytic actinobacterium Streptomyces justiciae WPN32, a potential antibiotic producer.</title>
        <authorList>
            <person name="Yasawong M."/>
            <person name="Pana W."/>
            <person name="Ganta P."/>
            <person name="Santapan N."/>
            <person name="Songngamsuk T."/>
            <person name="Phatcharaharikarn M."/>
            <person name="Kerdtoob S."/>
            <person name="Nantapong N."/>
        </authorList>
    </citation>
    <scope>NUCLEOTIDE SEQUENCE [LARGE SCALE GENOMIC DNA]</scope>
    <source>
        <strain evidence="2">WPN32</strain>
    </source>
</reference>
<organism evidence="1 2">
    <name type="scientific">Streptomyces justiciae</name>
    <dbReference type="NCBI Taxonomy" id="2780140"/>
    <lineage>
        <taxon>Bacteria</taxon>
        <taxon>Bacillati</taxon>
        <taxon>Actinomycetota</taxon>
        <taxon>Actinomycetes</taxon>
        <taxon>Kitasatosporales</taxon>
        <taxon>Streptomycetaceae</taxon>
        <taxon>Streptomyces</taxon>
    </lineage>
</organism>
<evidence type="ECO:0000313" key="2">
    <source>
        <dbReference type="Proteomes" id="UP001257948"/>
    </source>
</evidence>
<gene>
    <name evidence="1" type="ORF">RQC66_23810</name>
</gene>
<dbReference type="EMBL" id="JAVTLL010000016">
    <property type="protein sequence ID" value="MDT7843751.1"/>
    <property type="molecule type" value="Genomic_DNA"/>
</dbReference>
<sequence length="296" mass="32018">MGWRPGTDEELLFRITVKFATGVAPAVAGSRWFRDPQRNDIQDELDGWSAGPVFAPHTTGDQAARRTGRGLLGAVQVIANLVANVGGAAGSPLGSAAGGEKPEEPENEVHDFPVMWAAPSTLARTVPWQLDPGRQPDGYHTDLALTNRRLLFLGVRGTNIDEQEVLAEFSREAISRAQKMKFSRVGADVRITFSDRSWVRLFTGNSNCADRIAGILSGSEQAMPESFLSEGQRRRVAQFIAGHRDATQRPVYIKLNSGIVFVEAYVPSKAGKDLVNAVGILMDDAGEPAQPQPGDL</sequence>
<keyword evidence="2" id="KW-1185">Reference proteome</keyword>
<dbReference type="Proteomes" id="UP001257948">
    <property type="component" value="Unassembled WGS sequence"/>
</dbReference>